<dbReference type="Gene3D" id="1.10.630.10">
    <property type="entry name" value="Cytochrome P450"/>
    <property type="match status" value="1"/>
</dbReference>
<evidence type="ECO:0000313" key="10">
    <source>
        <dbReference type="EMBL" id="BBW99205.1"/>
    </source>
</evidence>
<sequence length="413" mass="46386">MTCPSRGPSQATLETMSRAAMQSAEGAPPPAGLLDPYFYADITGMDNTFRRWRANGPVYHDEATGVLGVLDHASILHIERHPTRFVNGLGYRSWQSLREKNMIAQDDPEHSRLRGLVRDRFTPRAVQSWEPVIRETVRDLLHAMMTKDSADIVSELAAPLPARLTTKLLGFEEDSWPEIRSWSERLMRIDSLPHDYNVAHDLIEATFEIGEALDNLVPRRRECPLDDVLSVWATSDMTRAAIFDETGLFVSGAAETTRTVISRGLRALCDHPQQWERLAGEPGMIPSAVEELIRWVTPINNFFRTVTTSTSIGAVPVEPGDRIVLLYRSANRDEAVFADAFQFDTSRHPNPHLAFGSGVHFCLGAHLARLQLKVLLEELVRRITALTPLTEPEIEPNIFVSAVRSFKLGYEVR</sequence>
<accession>A0AAD1M401</accession>
<feature type="region of interest" description="Disordered" evidence="9">
    <location>
        <begin position="1"/>
        <end position="28"/>
    </location>
</feature>
<dbReference type="GO" id="GO:0005506">
    <property type="term" value="F:iron ion binding"/>
    <property type="evidence" value="ECO:0007669"/>
    <property type="project" value="InterPro"/>
</dbReference>
<dbReference type="GO" id="GO:0036199">
    <property type="term" value="F:cholest-4-en-3-one 26-monooxygenase activity"/>
    <property type="evidence" value="ECO:0007669"/>
    <property type="project" value="TreeGrafter"/>
</dbReference>
<dbReference type="InterPro" id="IPR017972">
    <property type="entry name" value="Cyt_P450_CS"/>
</dbReference>
<dbReference type="InterPro" id="IPR036396">
    <property type="entry name" value="Cyt_P450_sf"/>
</dbReference>
<reference evidence="10 11" key="1">
    <citation type="journal article" date="2019" name="Emerg. Microbes Infect.">
        <title>Comprehensive subspecies identification of 175 nontuberculous mycobacteria species based on 7547 genomic profiles.</title>
        <authorList>
            <person name="Matsumoto Y."/>
            <person name="Kinjo T."/>
            <person name="Motooka D."/>
            <person name="Nabeya D."/>
            <person name="Jung N."/>
            <person name="Uechi K."/>
            <person name="Horii T."/>
            <person name="Iida T."/>
            <person name="Fujita J."/>
            <person name="Nakamura S."/>
        </authorList>
    </citation>
    <scope>NUCLEOTIDE SEQUENCE [LARGE SCALE GENOMIC DNA]</scope>
    <source>
        <strain evidence="10 11">JCM 6375</strain>
    </source>
</reference>
<dbReference type="Proteomes" id="UP000466681">
    <property type="component" value="Chromosome"/>
</dbReference>
<keyword evidence="6 8" id="KW-0408">Iron</keyword>
<evidence type="ECO:0000256" key="9">
    <source>
        <dbReference type="SAM" id="MobiDB-lite"/>
    </source>
</evidence>
<keyword evidence="5 8" id="KW-0560">Oxidoreductase</keyword>
<evidence type="ECO:0000256" key="5">
    <source>
        <dbReference type="ARBA" id="ARBA00023002"/>
    </source>
</evidence>
<evidence type="ECO:0000256" key="2">
    <source>
        <dbReference type="ARBA" id="ARBA00010617"/>
    </source>
</evidence>
<evidence type="ECO:0000313" key="11">
    <source>
        <dbReference type="Proteomes" id="UP000466681"/>
    </source>
</evidence>
<dbReference type="Pfam" id="PF00067">
    <property type="entry name" value="p450"/>
    <property type="match status" value="1"/>
</dbReference>
<keyword evidence="7 8" id="KW-0503">Monooxygenase</keyword>
<keyword evidence="3 8" id="KW-0349">Heme</keyword>
<dbReference type="PRINTS" id="PR00359">
    <property type="entry name" value="BP450"/>
</dbReference>
<dbReference type="SUPFAM" id="SSF48264">
    <property type="entry name" value="Cytochrome P450"/>
    <property type="match status" value="1"/>
</dbReference>
<dbReference type="GO" id="GO:0006707">
    <property type="term" value="P:cholesterol catabolic process"/>
    <property type="evidence" value="ECO:0007669"/>
    <property type="project" value="TreeGrafter"/>
</dbReference>
<dbReference type="EMBL" id="AP022560">
    <property type="protein sequence ID" value="BBW99205.1"/>
    <property type="molecule type" value="Genomic_DNA"/>
</dbReference>
<dbReference type="GO" id="GO:0008395">
    <property type="term" value="F:steroid hydroxylase activity"/>
    <property type="evidence" value="ECO:0007669"/>
    <property type="project" value="TreeGrafter"/>
</dbReference>
<comment type="cofactor">
    <cofactor evidence="1">
        <name>heme</name>
        <dbReference type="ChEBI" id="CHEBI:30413"/>
    </cofactor>
</comment>
<dbReference type="PANTHER" id="PTHR46696">
    <property type="entry name" value="P450, PUTATIVE (EUROFUNG)-RELATED"/>
    <property type="match status" value="1"/>
</dbReference>
<keyword evidence="11" id="KW-1185">Reference proteome</keyword>
<dbReference type="InterPro" id="IPR002397">
    <property type="entry name" value="Cyt_P450_B"/>
</dbReference>
<keyword evidence="4 8" id="KW-0479">Metal-binding</keyword>
<name>A0AAD1M401_9MYCO</name>
<dbReference type="KEGG" id="mmor:MMOR_01420"/>
<dbReference type="AlphaFoldDB" id="A0AAD1M401"/>
<evidence type="ECO:0000256" key="6">
    <source>
        <dbReference type="ARBA" id="ARBA00023004"/>
    </source>
</evidence>
<dbReference type="InterPro" id="IPR001128">
    <property type="entry name" value="Cyt_P450"/>
</dbReference>
<comment type="similarity">
    <text evidence="2 8">Belongs to the cytochrome P450 family.</text>
</comment>
<evidence type="ECO:0000256" key="3">
    <source>
        <dbReference type="ARBA" id="ARBA00022617"/>
    </source>
</evidence>
<organism evidence="10 11">
    <name type="scientific">Mycolicibacterium moriokaense</name>
    <dbReference type="NCBI Taxonomy" id="39691"/>
    <lineage>
        <taxon>Bacteria</taxon>
        <taxon>Bacillati</taxon>
        <taxon>Actinomycetota</taxon>
        <taxon>Actinomycetes</taxon>
        <taxon>Mycobacteriales</taxon>
        <taxon>Mycobacteriaceae</taxon>
        <taxon>Mycolicibacterium</taxon>
    </lineage>
</organism>
<evidence type="ECO:0000256" key="8">
    <source>
        <dbReference type="RuleBase" id="RU000461"/>
    </source>
</evidence>
<protein>
    <submittedName>
        <fullName evidence="10">Cytochrome P450 142</fullName>
    </submittedName>
</protein>
<dbReference type="PROSITE" id="PS00086">
    <property type="entry name" value="CYTOCHROME_P450"/>
    <property type="match status" value="1"/>
</dbReference>
<proteinExistence type="inferred from homology"/>
<evidence type="ECO:0000256" key="7">
    <source>
        <dbReference type="ARBA" id="ARBA00023033"/>
    </source>
</evidence>
<evidence type="ECO:0000256" key="1">
    <source>
        <dbReference type="ARBA" id="ARBA00001971"/>
    </source>
</evidence>
<gene>
    <name evidence="10" type="primary">cyp142_1</name>
    <name evidence="10" type="ORF">MMOR_01420</name>
</gene>
<evidence type="ECO:0000256" key="4">
    <source>
        <dbReference type="ARBA" id="ARBA00022723"/>
    </source>
</evidence>
<dbReference type="PANTHER" id="PTHR46696:SF4">
    <property type="entry name" value="BIOTIN BIOSYNTHESIS CYTOCHROME P450"/>
    <property type="match status" value="1"/>
</dbReference>
<dbReference type="GO" id="GO:0020037">
    <property type="term" value="F:heme binding"/>
    <property type="evidence" value="ECO:0007669"/>
    <property type="project" value="InterPro"/>
</dbReference>